<dbReference type="InterPro" id="IPR013785">
    <property type="entry name" value="Aldolase_TIM"/>
</dbReference>
<comment type="subunit">
    <text evidence="3">Homodimer.</text>
</comment>
<dbReference type="GO" id="GO:0046166">
    <property type="term" value="P:glyceraldehyde-3-phosphate biosynthetic process"/>
    <property type="evidence" value="ECO:0007669"/>
    <property type="project" value="TreeGrafter"/>
</dbReference>
<dbReference type="STRING" id="1802694.A2918_02040"/>
<evidence type="ECO:0000313" key="4">
    <source>
        <dbReference type="EMBL" id="OGN22521.1"/>
    </source>
</evidence>
<comment type="pathway">
    <text evidence="3">Carbohydrate degradation; glycolysis; D-glyceraldehyde 3-phosphate from glycerone phosphate: step 1/1.</text>
</comment>
<organism evidence="4 5">
    <name type="scientific">Candidatus Yanofskybacteria bacterium RIFCSPLOWO2_01_FULL_42_49</name>
    <dbReference type="NCBI Taxonomy" id="1802694"/>
    <lineage>
        <taxon>Bacteria</taxon>
        <taxon>Candidatus Yanofskyibacteriota</taxon>
    </lineage>
</organism>
<dbReference type="PROSITE" id="PS51440">
    <property type="entry name" value="TIM_2"/>
    <property type="match status" value="1"/>
</dbReference>
<name>A0A1F8GB61_9BACT</name>
<comment type="caution">
    <text evidence="4">The sequence shown here is derived from an EMBL/GenBank/DDBJ whole genome shotgun (WGS) entry which is preliminary data.</text>
</comment>
<accession>A0A1F8GB61</accession>
<dbReference type="InterPro" id="IPR000652">
    <property type="entry name" value="Triosephosphate_isomerase"/>
</dbReference>
<comment type="catalytic activity">
    <reaction evidence="3">
        <text>D-glyceraldehyde 3-phosphate = dihydroxyacetone phosphate</text>
        <dbReference type="Rhea" id="RHEA:18585"/>
        <dbReference type="ChEBI" id="CHEBI:57642"/>
        <dbReference type="ChEBI" id="CHEBI:59776"/>
        <dbReference type="EC" id="5.3.1.1"/>
    </reaction>
</comment>
<evidence type="ECO:0000256" key="2">
    <source>
        <dbReference type="ARBA" id="ARBA00023235"/>
    </source>
</evidence>
<comment type="subcellular location">
    <subcellularLocation>
        <location evidence="3">Cytoplasm</location>
    </subcellularLocation>
</comment>
<dbReference type="SUPFAM" id="SSF51351">
    <property type="entry name" value="Triosephosphate isomerase (TIM)"/>
    <property type="match status" value="1"/>
</dbReference>
<evidence type="ECO:0000256" key="3">
    <source>
        <dbReference type="RuleBase" id="RU363013"/>
    </source>
</evidence>
<protein>
    <recommendedName>
        <fullName evidence="3">Triosephosphate isomerase</fullName>
        <ecNumber evidence="3">5.3.1.1</ecNumber>
    </recommendedName>
</protein>
<keyword evidence="3" id="KW-0324">Glycolysis</keyword>
<dbReference type="EC" id="5.3.1.1" evidence="3"/>
<keyword evidence="3" id="KW-0312">Gluconeogenesis</keyword>
<dbReference type="Gene3D" id="3.20.20.70">
    <property type="entry name" value="Aldolase class I"/>
    <property type="match status" value="1"/>
</dbReference>
<dbReference type="Proteomes" id="UP000178227">
    <property type="component" value="Unassembled WGS sequence"/>
</dbReference>
<dbReference type="Pfam" id="PF00121">
    <property type="entry name" value="TIM"/>
    <property type="match status" value="1"/>
</dbReference>
<dbReference type="UniPathway" id="UPA00138"/>
<dbReference type="GO" id="GO:0004807">
    <property type="term" value="F:triose-phosphate isomerase activity"/>
    <property type="evidence" value="ECO:0007669"/>
    <property type="project" value="UniProtKB-EC"/>
</dbReference>
<reference evidence="4 5" key="1">
    <citation type="journal article" date="2016" name="Nat. Commun.">
        <title>Thousands of microbial genomes shed light on interconnected biogeochemical processes in an aquifer system.</title>
        <authorList>
            <person name="Anantharaman K."/>
            <person name="Brown C.T."/>
            <person name="Hug L.A."/>
            <person name="Sharon I."/>
            <person name="Castelle C.J."/>
            <person name="Probst A.J."/>
            <person name="Thomas B.C."/>
            <person name="Singh A."/>
            <person name="Wilkins M.J."/>
            <person name="Karaoz U."/>
            <person name="Brodie E.L."/>
            <person name="Williams K.H."/>
            <person name="Hubbard S.S."/>
            <person name="Banfield J.F."/>
        </authorList>
    </citation>
    <scope>NUCLEOTIDE SEQUENCE [LARGE SCALE GENOMIC DNA]</scope>
</reference>
<dbReference type="PANTHER" id="PTHR21139:SF42">
    <property type="entry name" value="TRIOSEPHOSPHATE ISOMERASE"/>
    <property type="match status" value="1"/>
</dbReference>
<dbReference type="GO" id="GO:0006096">
    <property type="term" value="P:glycolytic process"/>
    <property type="evidence" value="ECO:0007669"/>
    <property type="project" value="UniProtKB-UniPathway"/>
</dbReference>
<dbReference type="GO" id="GO:0019563">
    <property type="term" value="P:glycerol catabolic process"/>
    <property type="evidence" value="ECO:0007669"/>
    <property type="project" value="TreeGrafter"/>
</dbReference>
<keyword evidence="3" id="KW-0963">Cytoplasm</keyword>
<evidence type="ECO:0000313" key="5">
    <source>
        <dbReference type="Proteomes" id="UP000178227"/>
    </source>
</evidence>
<gene>
    <name evidence="4" type="ORF">A2918_02040</name>
</gene>
<dbReference type="EMBL" id="MGKI01000011">
    <property type="protein sequence ID" value="OGN22521.1"/>
    <property type="molecule type" value="Genomic_DNA"/>
</dbReference>
<comment type="similarity">
    <text evidence="1 3">Belongs to the triosephosphate isomerase family.</text>
</comment>
<dbReference type="PANTHER" id="PTHR21139">
    <property type="entry name" value="TRIOSEPHOSPHATE ISOMERASE"/>
    <property type="match status" value="1"/>
</dbReference>
<dbReference type="UniPathway" id="UPA00109">
    <property type="reaction ID" value="UER00189"/>
</dbReference>
<dbReference type="InterPro" id="IPR035990">
    <property type="entry name" value="TIM_sf"/>
</dbReference>
<evidence type="ECO:0000256" key="1">
    <source>
        <dbReference type="ARBA" id="ARBA00007422"/>
    </source>
</evidence>
<comment type="pathway">
    <text evidence="3">Carbohydrate biosynthesis; gluconeogenesis.</text>
</comment>
<dbReference type="GO" id="GO:0006094">
    <property type="term" value="P:gluconeogenesis"/>
    <property type="evidence" value="ECO:0007669"/>
    <property type="project" value="UniProtKB-UniPathway"/>
</dbReference>
<dbReference type="AlphaFoldDB" id="A0A1F8GB61"/>
<dbReference type="GO" id="GO:0005829">
    <property type="term" value="C:cytosol"/>
    <property type="evidence" value="ECO:0007669"/>
    <property type="project" value="TreeGrafter"/>
</dbReference>
<keyword evidence="2 3" id="KW-0413">Isomerase</keyword>
<sequence>MTKQLIVANWKNHPDSLAEAVEILDSADKYLGSLSEAERFGLIFCPPFVFTEEVGKILKTSHLEHQAELGAQDISIDDKTALTGEVSGSMLCKLGVGYVIVGHSERRWKLNESNETVNKKLKAVLRNEMVPIVCIGERERDFSAEGEPASGWKDFIKKQVEATFAGLSADEVTRCIIAYEPVWAISTTPGARSDTPESAAESIFIIKEVLSKTYNLKPKTYLYGGSITSANAREFLQNNQFDGVLVGGASVNKEEFVKILATVSKIL</sequence>
<dbReference type="CDD" id="cd00311">
    <property type="entry name" value="TIM"/>
    <property type="match status" value="1"/>
</dbReference>
<proteinExistence type="inferred from homology"/>